<keyword evidence="4" id="KW-1185">Reference proteome</keyword>
<protein>
    <submittedName>
        <fullName evidence="3">TbpA Thiamine-binding periplasmic protein</fullName>
    </submittedName>
</protein>
<evidence type="ECO:0000313" key="4">
    <source>
        <dbReference type="Proteomes" id="UP000191931"/>
    </source>
</evidence>
<name>A0A1W1H4H5_9BACT</name>
<dbReference type="AlphaFoldDB" id="A0A1W1H4H5"/>
<dbReference type="GO" id="GO:0030976">
    <property type="term" value="F:thiamine pyrophosphate binding"/>
    <property type="evidence" value="ECO:0007669"/>
    <property type="project" value="TreeGrafter"/>
</dbReference>
<dbReference type="Pfam" id="PF13343">
    <property type="entry name" value="SBP_bac_6"/>
    <property type="match status" value="1"/>
</dbReference>
<dbReference type="PANTHER" id="PTHR30006:SF2">
    <property type="entry name" value="ABC TRANSPORTER SUBSTRATE-BINDING PROTEIN"/>
    <property type="match status" value="1"/>
</dbReference>
<dbReference type="GO" id="GO:0030975">
    <property type="term" value="F:thiamine binding"/>
    <property type="evidence" value="ECO:0007669"/>
    <property type="project" value="InterPro"/>
</dbReference>
<sequence length="395" mass="44698">MKKIIITILFFFVAATFIQPVCCYAAADMTGRDEQDIKEVIESANDAPLSSAEYLVVNIEEKNIAKSEGIAESPIEEVTLMTHDSFSVSEEVVKDFEVQNNAKIRFLKAGDAGEALNKAILSKNNPLADIFYGVDNTFLSRSLKEEIFISYESPMLKYVDDKLKLDPEYRLLPVDFGDVCLNYDKRWFANHNIQPPLMLEDLVKPEYKGLLVIQNPATSSPGLAFLLTTISRFGEREAFNFWKKLKVNDILVANGWKDAYWGKFSAASDGDRPIVVSYASSPAAEVHFAEKNLEEAPTDVVTSHGSAFRQIEFAGILKGTKHHNLAKKLMDFLLSRRFQEDIPLQMFVFPANNSAILPDVFKKHAHITKEPALLPYDEISEKREMWIEKWTELVL</sequence>
<evidence type="ECO:0000313" key="3">
    <source>
        <dbReference type="EMBL" id="SLM27344.1"/>
    </source>
</evidence>
<organism evidence="3 4">
    <name type="scientific">Desulfamplus magnetovallimortis</name>
    <dbReference type="NCBI Taxonomy" id="1246637"/>
    <lineage>
        <taxon>Bacteria</taxon>
        <taxon>Pseudomonadati</taxon>
        <taxon>Thermodesulfobacteriota</taxon>
        <taxon>Desulfobacteria</taxon>
        <taxon>Desulfobacterales</taxon>
        <taxon>Desulfobacteraceae</taxon>
        <taxon>Desulfamplus</taxon>
    </lineage>
</organism>
<dbReference type="Proteomes" id="UP000191931">
    <property type="component" value="Unassembled WGS sequence"/>
</dbReference>
<dbReference type="EMBL" id="FWEV01000001">
    <property type="protein sequence ID" value="SLM27344.1"/>
    <property type="molecule type" value="Genomic_DNA"/>
</dbReference>
<dbReference type="Gene3D" id="3.40.190.10">
    <property type="entry name" value="Periplasmic binding protein-like II"/>
    <property type="match status" value="2"/>
</dbReference>
<dbReference type="InterPro" id="IPR005948">
    <property type="entry name" value="ThiB-like"/>
</dbReference>
<reference evidence="3 4" key="1">
    <citation type="submission" date="2017-03" db="EMBL/GenBank/DDBJ databases">
        <authorList>
            <person name="Afonso C.L."/>
            <person name="Miller P.J."/>
            <person name="Scott M.A."/>
            <person name="Spackman E."/>
            <person name="Goraichik I."/>
            <person name="Dimitrov K.M."/>
            <person name="Suarez D.L."/>
            <person name="Swayne D.E."/>
        </authorList>
    </citation>
    <scope>NUCLEOTIDE SEQUENCE [LARGE SCALE GENOMIC DNA]</scope>
    <source>
        <strain evidence="3">PRJEB14757</strain>
    </source>
</reference>
<keyword evidence="1 2" id="KW-0732">Signal</keyword>
<dbReference type="RefSeq" id="WP_245809193.1">
    <property type="nucleotide sequence ID" value="NZ_LT828540.1"/>
</dbReference>
<dbReference type="STRING" id="1246637.MTBBW1_10003"/>
<dbReference type="GO" id="GO:0030288">
    <property type="term" value="C:outer membrane-bounded periplasmic space"/>
    <property type="evidence" value="ECO:0007669"/>
    <property type="project" value="TreeGrafter"/>
</dbReference>
<feature type="signal peptide" evidence="2">
    <location>
        <begin position="1"/>
        <end position="25"/>
    </location>
</feature>
<dbReference type="NCBIfam" id="TIGR01254">
    <property type="entry name" value="sfuA"/>
    <property type="match status" value="1"/>
</dbReference>
<dbReference type="SUPFAM" id="SSF53850">
    <property type="entry name" value="Periplasmic binding protein-like II"/>
    <property type="match status" value="1"/>
</dbReference>
<feature type="chain" id="PRO_5012664260" evidence="2">
    <location>
        <begin position="26"/>
        <end position="395"/>
    </location>
</feature>
<evidence type="ECO:0000256" key="1">
    <source>
        <dbReference type="ARBA" id="ARBA00022729"/>
    </source>
</evidence>
<accession>A0A1W1H4H5</accession>
<dbReference type="PANTHER" id="PTHR30006">
    <property type="entry name" value="THIAMINE-BINDING PERIPLASMIC PROTEIN-RELATED"/>
    <property type="match status" value="1"/>
</dbReference>
<dbReference type="GO" id="GO:0015888">
    <property type="term" value="P:thiamine transport"/>
    <property type="evidence" value="ECO:0007669"/>
    <property type="project" value="InterPro"/>
</dbReference>
<evidence type="ECO:0000256" key="2">
    <source>
        <dbReference type="SAM" id="SignalP"/>
    </source>
</evidence>
<proteinExistence type="predicted"/>
<gene>
    <name evidence="3" type="primary">tbpA</name>
    <name evidence="3" type="ORF">MTBBW1_10003</name>
</gene>
<dbReference type="CDD" id="cd13545">
    <property type="entry name" value="PBP2_TbpA"/>
    <property type="match status" value="1"/>
</dbReference>